<name>A0A7W6THG7_9HYPH</name>
<dbReference type="InterPro" id="IPR039374">
    <property type="entry name" value="SIP_fam"/>
</dbReference>
<evidence type="ECO:0000313" key="3">
    <source>
        <dbReference type="EMBL" id="MBB4350546.1"/>
    </source>
</evidence>
<dbReference type="Gene3D" id="3.30.310.50">
    <property type="entry name" value="Alpha-D-phosphohexomutase, C-terminal domain"/>
    <property type="match status" value="1"/>
</dbReference>
<comment type="similarity">
    <text evidence="1">Belongs to the SIP oxidoreductase family.</text>
</comment>
<dbReference type="Pfam" id="PF09981">
    <property type="entry name" value="DUF2218"/>
    <property type="match status" value="1"/>
</dbReference>
<dbReference type="CDD" id="cd06193">
    <property type="entry name" value="siderophore_interacting"/>
    <property type="match status" value="1"/>
</dbReference>
<dbReference type="RefSeq" id="WP_343062589.1">
    <property type="nucleotide sequence ID" value="NZ_JACIGW010000005.1"/>
</dbReference>
<evidence type="ECO:0000313" key="6">
    <source>
        <dbReference type="Proteomes" id="UP000520770"/>
    </source>
</evidence>
<evidence type="ECO:0000313" key="4">
    <source>
        <dbReference type="EMBL" id="MBB4413422.1"/>
    </source>
</evidence>
<dbReference type="PANTHER" id="PTHR30157:SF0">
    <property type="entry name" value="NADPH-DEPENDENT FERRIC-CHELATE REDUCTASE"/>
    <property type="match status" value="1"/>
</dbReference>
<reference evidence="6 7" key="1">
    <citation type="submission" date="2020-08" db="EMBL/GenBank/DDBJ databases">
        <title>Genomic Encyclopedia of Type Strains, Phase IV (KMG-V): Genome sequencing to study the core and pangenomes of soil and plant-associated prokaryotes.</title>
        <authorList>
            <person name="Whitman W."/>
        </authorList>
    </citation>
    <scope>NUCLEOTIDE SEQUENCE [LARGE SCALE GENOMIC DNA]</scope>
    <source>
        <strain evidence="4 7">SEMIA 444</strain>
        <strain evidence="3 6">SEMIA 448</strain>
        <strain evidence="5 8">SEMIA 452</strain>
    </source>
</reference>
<protein>
    <submittedName>
        <fullName evidence="4">NADPH-dependent ferric siderophore reductase</fullName>
    </submittedName>
</protein>
<evidence type="ECO:0000313" key="5">
    <source>
        <dbReference type="EMBL" id="MBB4448055.1"/>
    </source>
</evidence>
<dbReference type="EMBL" id="JACIHM010000006">
    <property type="protein sequence ID" value="MBB4448055.1"/>
    <property type="molecule type" value="Genomic_DNA"/>
</dbReference>
<evidence type="ECO:0000256" key="1">
    <source>
        <dbReference type="ARBA" id="ARBA00035644"/>
    </source>
</evidence>
<comment type="caution">
    <text evidence="4">The sequence shown here is derived from an EMBL/GenBank/DDBJ whole genome shotgun (WGS) entry which is preliminary data.</text>
</comment>
<dbReference type="InterPro" id="IPR039261">
    <property type="entry name" value="FNR_nucleotide-bd"/>
</dbReference>
<dbReference type="Gene3D" id="2.40.30.10">
    <property type="entry name" value="Translation factors"/>
    <property type="match status" value="1"/>
</dbReference>
<dbReference type="Pfam" id="PF04954">
    <property type="entry name" value="SIP"/>
    <property type="match status" value="1"/>
</dbReference>
<dbReference type="SUPFAM" id="SSF63380">
    <property type="entry name" value="Riboflavin synthase domain-like"/>
    <property type="match status" value="1"/>
</dbReference>
<dbReference type="Proteomes" id="UP000576087">
    <property type="component" value="Unassembled WGS sequence"/>
</dbReference>
<dbReference type="InterPro" id="IPR007037">
    <property type="entry name" value="SIP_rossman_dom"/>
</dbReference>
<feature type="domain" description="FAD-binding FR-type" evidence="2">
    <location>
        <begin position="110"/>
        <end position="237"/>
    </location>
</feature>
<dbReference type="InterPro" id="IPR013113">
    <property type="entry name" value="SIP_FAD-bd"/>
</dbReference>
<dbReference type="EMBL" id="JACIGW010000005">
    <property type="protein sequence ID" value="MBB4350546.1"/>
    <property type="molecule type" value="Genomic_DNA"/>
</dbReference>
<sequence length="361" mass="39517">MNAAAFPHREFILTGTAIPVDAGEMLGEICEHFIDHADVFRDGDHVTLSSEIGEAYISKVSEQLDIRLACSTGDMLSMTRGIIAEHLFMFAGDDPLTLEWADQPKPEKLANLSEITVVSAINVTPRMRRLTVSCADTARFDTTEGLHVRLLMPPKGREPIWPVTLADGRIGWPEGADEIAVRYYTIRSIDLERREMVIDFVVHEDCGRRMPGAEFGLTAQPGDRAALLGPGAGGMPEAKDLLLAGDETALPAIARMIELATPDMKVHAILEVANKAEEQVLACAADNFSIEWLHRDGAEPGTAGLLEPAIAARLEGLGPETIVWAACEKTEAQAIRARLKENGLDRTRMTSITYWRRGHTD</sequence>
<keyword evidence="7" id="KW-1185">Reference proteome</keyword>
<dbReference type="Gene3D" id="3.40.50.80">
    <property type="entry name" value="Nucleotide-binding domain of ferredoxin-NADP reductase (FNR) module"/>
    <property type="match status" value="1"/>
</dbReference>
<accession>A0A7W6THG7</accession>
<dbReference type="GO" id="GO:0016491">
    <property type="term" value="F:oxidoreductase activity"/>
    <property type="evidence" value="ECO:0007669"/>
    <property type="project" value="InterPro"/>
</dbReference>
<dbReference type="PROSITE" id="PS51384">
    <property type="entry name" value="FAD_FR"/>
    <property type="match status" value="1"/>
</dbReference>
<evidence type="ECO:0000313" key="8">
    <source>
        <dbReference type="Proteomes" id="UP000576087"/>
    </source>
</evidence>
<dbReference type="InterPro" id="IPR014543">
    <property type="entry name" value="UCP028291"/>
</dbReference>
<dbReference type="InterPro" id="IPR017938">
    <property type="entry name" value="Riboflavin_synthase-like_b-brl"/>
</dbReference>
<dbReference type="Pfam" id="PF08021">
    <property type="entry name" value="FAD_binding_9"/>
    <property type="match status" value="1"/>
</dbReference>
<evidence type="ECO:0000259" key="2">
    <source>
        <dbReference type="PROSITE" id="PS51384"/>
    </source>
</evidence>
<dbReference type="InterPro" id="IPR017927">
    <property type="entry name" value="FAD-bd_FR_type"/>
</dbReference>
<organism evidence="4 7">
    <name type="scientific">Aliirhizobium cellulosilyticum</name>
    <dbReference type="NCBI Taxonomy" id="393664"/>
    <lineage>
        <taxon>Bacteria</taxon>
        <taxon>Pseudomonadati</taxon>
        <taxon>Pseudomonadota</taxon>
        <taxon>Alphaproteobacteria</taxon>
        <taxon>Hyphomicrobiales</taxon>
        <taxon>Rhizobiaceae</taxon>
        <taxon>Aliirhizobium</taxon>
    </lineage>
</organism>
<dbReference type="Proteomes" id="UP000520770">
    <property type="component" value="Unassembled WGS sequence"/>
</dbReference>
<evidence type="ECO:0000313" key="7">
    <source>
        <dbReference type="Proteomes" id="UP000524535"/>
    </source>
</evidence>
<gene>
    <name evidence="4" type="ORF">GGE31_003950</name>
    <name evidence="3" type="ORF">GGE33_004311</name>
    <name evidence="5" type="ORF">GGE35_003892</name>
</gene>
<dbReference type="EMBL" id="JACIGY010000006">
    <property type="protein sequence ID" value="MBB4413422.1"/>
    <property type="molecule type" value="Genomic_DNA"/>
</dbReference>
<dbReference type="AlphaFoldDB" id="A0A7W6THG7"/>
<dbReference type="PANTHER" id="PTHR30157">
    <property type="entry name" value="FERRIC REDUCTASE, NADPH-DEPENDENT"/>
    <property type="match status" value="1"/>
</dbReference>
<proteinExistence type="inferred from homology"/>
<dbReference type="Proteomes" id="UP000524535">
    <property type="component" value="Unassembled WGS sequence"/>
</dbReference>